<evidence type="ECO:0000313" key="2">
    <source>
        <dbReference type="Proteomes" id="UP000271098"/>
    </source>
</evidence>
<name>A0A183ETJ1_9BILA</name>
<organism evidence="3">
    <name type="scientific">Gongylonema pulchrum</name>
    <dbReference type="NCBI Taxonomy" id="637853"/>
    <lineage>
        <taxon>Eukaryota</taxon>
        <taxon>Metazoa</taxon>
        <taxon>Ecdysozoa</taxon>
        <taxon>Nematoda</taxon>
        <taxon>Chromadorea</taxon>
        <taxon>Rhabditida</taxon>
        <taxon>Spirurina</taxon>
        <taxon>Spiruromorpha</taxon>
        <taxon>Spiruroidea</taxon>
        <taxon>Gongylonematidae</taxon>
        <taxon>Gongylonema</taxon>
    </lineage>
</organism>
<dbReference type="AlphaFoldDB" id="A0A183ETJ1"/>
<evidence type="ECO:0000313" key="3">
    <source>
        <dbReference type="WBParaSite" id="GPUH_0002431201-mRNA-1"/>
    </source>
</evidence>
<reference evidence="1 2" key="2">
    <citation type="submission" date="2018-11" db="EMBL/GenBank/DDBJ databases">
        <authorList>
            <consortium name="Pathogen Informatics"/>
        </authorList>
    </citation>
    <scope>NUCLEOTIDE SEQUENCE [LARGE SCALE GENOMIC DNA]</scope>
</reference>
<accession>A0A183ETJ1</accession>
<dbReference type="SUPFAM" id="SSF53383">
    <property type="entry name" value="PLP-dependent transferases"/>
    <property type="match status" value="1"/>
</dbReference>
<protein>
    <submittedName>
        <fullName evidence="3">PFK domain-containing protein</fullName>
    </submittedName>
</protein>
<dbReference type="InterPro" id="IPR015424">
    <property type="entry name" value="PyrdxlP-dep_Trfase"/>
</dbReference>
<gene>
    <name evidence="1" type="ORF">GPUH_LOCUS24283</name>
</gene>
<dbReference type="Proteomes" id="UP000271098">
    <property type="component" value="Unassembled WGS sequence"/>
</dbReference>
<keyword evidence="2" id="KW-1185">Reference proteome</keyword>
<dbReference type="OrthoDB" id="2161780at2759"/>
<dbReference type="InterPro" id="IPR015421">
    <property type="entry name" value="PyrdxlP-dep_Trfase_major"/>
</dbReference>
<dbReference type="WBParaSite" id="GPUH_0002431201-mRNA-1">
    <property type="protein sequence ID" value="GPUH_0002431201-mRNA-1"/>
    <property type="gene ID" value="GPUH_0002431201"/>
</dbReference>
<reference evidence="3" key="1">
    <citation type="submission" date="2016-06" db="UniProtKB">
        <authorList>
            <consortium name="WormBaseParasite"/>
        </authorList>
    </citation>
    <scope>IDENTIFICATION</scope>
</reference>
<evidence type="ECO:0000313" key="1">
    <source>
        <dbReference type="EMBL" id="VDN42638.1"/>
    </source>
</evidence>
<dbReference type="EMBL" id="UYRT01100637">
    <property type="protein sequence ID" value="VDN42638.1"/>
    <property type="molecule type" value="Genomic_DNA"/>
</dbReference>
<dbReference type="Gene3D" id="3.40.640.10">
    <property type="entry name" value="Type I PLP-dependent aspartate aminotransferase-like (Major domain)"/>
    <property type="match status" value="1"/>
</dbReference>
<sequence length="123" mass="13656">MGAPVVYVSPALHVDLTSYLATEFFISDVVVLKKSSGHLADIEARIDHAAFEKQIDEDCAAGKRPLIVIGVVGSQILGQNDIISHLLEIRKAKNRFWIHVVGQVSNLLNVYKMGYAYVVWFCL</sequence>
<proteinExistence type="predicted"/>